<evidence type="ECO:0000256" key="1">
    <source>
        <dbReference type="SAM" id="MobiDB-lite"/>
    </source>
</evidence>
<protein>
    <submittedName>
        <fullName evidence="2">Uncharacterized protein</fullName>
    </submittedName>
</protein>
<feature type="compositionally biased region" description="Basic and acidic residues" evidence="1">
    <location>
        <begin position="28"/>
        <end position="77"/>
    </location>
</feature>
<feature type="compositionally biased region" description="Basic residues" evidence="1">
    <location>
        <begin position="18"/>
        <end position="27"/>
    </location>
</feature>
<feature type="region of interest" description="Disordered" evidence="1">
    <location>
        <begin position="1"/>
        <end position="77"/>
    </location>
</feature>
<accession>A0A8D9BEP6</accession>
<name>A0A8D9BEP6_9HEMI</name>
<proteinExistence type="predicted"/>
<dbReference type="AlphaFoldDB" id="A0A8D9BEP6"/>
<evidence type="ECO:0000313" key="2">
    <source>
        <dbReference type="EMBL" id="CAG6783788.1"/>
    </source>
</evidence>
<sequence>MMQTLYIIQGESLEEKRRERKKRRKRREREERRGGEKETVRGEGEREKEKGKGKEKEKEKERERREREEERRGERGGIFDSKICTAQTIYLTKLSLKSNTAQKYPKEYIYPMNDPGIYLCCTGGA</sequence>
<dbReference type="EMBL" id="HBUF01634479">
    <property type="protein sequence ID" value="CAG6783788.1"/>
    <property type="molecule type" value="Transcribed_RNA"/>
</dbReference>
<reference evidence="2" key="1">
    <citation type="submission" date="2021-05" db="EMBL/GenBank/DDBJ databases">
        <authorList>
            <person name="Alioto T."/>
            <person name="Alioto T."/>
            <person name="Gomez Garrido J."/>
        </authorList>
    </citation>
    <scope>NUCLEOTIDE SEQUENCE</scope>
</reference>
<organism evidence="2">
    <name type="scientific">Cacopsylla melanoneura</name>
    <dbReference type="NCBI Taxonomy" id="428564"/>
    <lineage>
        <taxon>Eukaryota</taxon>
        <taxon>Metazoa</taxon>
        <taxon>Ecdysozoa</taxon>
        <taxon>Arthropoda</taxon>
        <taxon>Hexapoda</taxon>
        <taxon>Insecta</taxon>
        <taxon>Pterygota</taxon>
        <taxon>Neoptera</taxon>
        <taxon>Paraneoptera</taxon>
        <taxon>Hemiptera</taxon>
        <taxon>Sternorrhyncha</taxon>
        <taxon>Psylloidea</taxon>
        <taxon>Psyllidae</taxon>
        <taxon>Psyllinae</taxon>
        <taxon>Cacopsylla</taxon>
    </lineage>
</organism>